<dbReference type="InterPro" id="IPR011989">
    <property type="entry name" value="ARM-like"/>
</dbReference>
<dbReference type="EMBL" id="NPEA01000006">
    <property type="protein sequence ID" value="PJZ76926.1"/>
    <property type="molecule type" value="Genomic_DNA"/>
</dbReference>
<comment type="caution">
    <text evidence="1">The sequence shown here is derived from an EMBL/GenBank/DDBJ whole genome shotgun (WGS) entry which is preliminary data.</text>
</comment>
<dbReference type="PANTHER" id="PTHR12697:SF5">
    <property type="entry name" value="DEOXYHYPUSINE HYDROXYLASE"/>
    <property type="match status" value="1"/>
</dbReference>
<dbReference type="GO" id="GO:0016491">
    <property type="term" value="F:oxidoreductase activity"/>
    <property type="evidence" value="ECO:0007669"/>
    <property type="project" value="TreeGrafter"/>
</dbReference>
<organism evidence="1 2">
    <name type="scientific">Leptospira neocaledonica</name>
    <dbReference type="NCBI Taxonomy" id="2023192"/>
    <lineage>
        <taxon>Bacteria</taxon>
        <taxon>Pseudomonadati</taxon>
        <taxon>Spirochaetota</taxon>
        <taxon>Spirochaetia</taxon>
        <taxon>Leptospirales</taxon>
        <taxon>Leptospiraceae</taxon>
        <taxon>Leptospira</taxon>
    </lineage>
</organism>
<sequence>MIFMKFKVYSVSMIFNLLIPTIICGAVVFSLTLGCFGPPRPDLLPEIQEEEIPSLEQLVSDLKSQNPRMRSQAILELASRNERKFIPLAREWMRSSEDITRGPAILALGIWKDKSSLSEILNFLDPKSGVDLGTILESIARMEDPQAGNRVASLLNHEDASIRLLAVDTLVRINARQSGKIILASAKSNKDSDKAKTFAMALGKLNIPESEEYLVDLASHSEPGPTLAATYLALGKVQSKKSVPLLVKALQADFDKGRENSSIALIEIKDPKTLSLVLPILEDRDREIRYRAADVLIGVTDPSFSPRILEVLIKGKVLAKAPASHVLGRIKFYKAREEIEKTLLDPNIPDREIIAQSLGYLGDKKSIPVLAKVLKEDQTEAKYGAVWALGAIGSEEVLPYVEEACTSKDQKLAKIASESLGMIASPKSLSLLDKKTEDFPDLAPITLSAITSIQGEESRKILEKYAESENINLHQVAVSQLGAKKDPASVPTLIKLLQENTPSRNRKLIISALKSITGLKFTSKNEWVNWYILNFSKKHP</sequence>
<dbReference type="PANTHER" id="PTHR12697">
    <property type="entry name" value="PBS LYASE HEAT-LIKE PROTEIN"/>
    <property type="match status" value="1"/>
</dbReference>
<reference evidence="1 2" key="1">
    <citation type="submission" date="2017-07" db="EMBL/GenBank/DDBJ databases">
        <title>Leptospira spp. isolated from tropical soils.</title>
        <authorList>
            <person name="Thibeaux R."/>
            <person name="Iraola G."/>
            <person name="Ferres I."/>
            <person name="Bierque E."/>
            <person name="Girault D."/>
            <person name="Soupe-Gilbert M.-E."/>
            <person name="Picardeau M."/>
            <person name="Goarant C."/>
        </authorList>
    </citation>
    <scope>NUCLEOTIDE SEQUENCE [LARGE SCALE GENOMIC DNA]</scope>
    <source>
        <strain evidence="1 2">ES4-C-A1</strain>
    </source>
</reference>
<dbReference type="Proteomes" id="UP000231843">
    <property type="component" value="Unassembled WGS sequence"/>
</dbReference>
<evidence type="ECO:0008006" key="3">
    <source>
        <dbReference type="Google" id="ProtNLM"/>
    </source>
</evidence>
<dbReference type="InterPro" id="IPR004155">
    <property type="entry name" value="PBS_lyase_HEAT"/>
</dbReference>
<dbReference type="PROSITE" id="PS51257">
    <property type="entry name" value="PROKAR_LIPOPROTEIN"/>
    <property type="match status" value="1"/>
</dbReference>
<proteinExistence type="predicted"/>
<keyword evidence="2" id="KW-1185">Reference proteome</keyword>
<dbReference type="RefSeq" id="WP_100768992.1">
    <property type="nucleotide sequence ID" value="NZ_NPEA01000006.1"/>
</dbReference>
<gene>
    <name evidence="1" type="ORF">CH365_12215</name>
</gene>
<dbReference type="SMART" id="SM00567">
    <property type="entry name" value="EZ_HEAT"/>
    <property type="match status" value="6"/>
</dbReference>
<dbReference type="Pfam" id="PF13646">
    <property type="entry name" value="HEAT_2"/>
    <property type="match status" value="2"/>
</dbReference>
<evidence type="ECO:0000313" key="2">
    <source>
        <dbReference type="Proteomes" id="UP000231843"/>
    </source>
</evidence>
<protein>
    <recommendedName>
        <fullName evidence="3">HEAT repeat domain-containing protein</fullName>
    </recommendedName>
</protein>
<dbReference type="OrthoDB" id="342235at2"/>
<dbReference type="AlphaFoldDB" id="A0A2M9ZY02"/>
<name>A0A2M9ZY02_9LEPT</name>
<dbReference type="InterPro" id="IPR016024">
    <property type="entry name" value="ARM-type_fold"/>
</dbReference>
<evidence type="ECO:0000313" key="1">
    <source>
        <dbReference type="EMBL" id="PJZ76926.1"/>
    </source>
</evidence>
<accession>A0A2M9ZY02</accession>
<dbReference type="Gene3D" id="1.25.10.10">
    <property type="entry name" value="Leucine-rich Repeat Variant"/>
    <property type="match status" value="2"/>
</dbReference>
<dbReference type="SUPFAM" id="SSF48371">
    <property type="entry name" value="ARM repeat"/>
    <property type="match status" value="3"/>
</dbReference>